<gene>
    <name evidence="2" type="ORF">M9Y10_013454</name>
</gene>
<keyword evidence="1" id="KW-0175">Coiled coil</keyword>
<keyword evidence="3" id="KW-1185">Reference proteome</keyword>
<organism evidence="2 3">
    <name type="scientific">Tritrichomonas musculus</name>
    <dbReference type="NCBI Taxonomy" id="1915356"/>
    <lineage>
        <taxon>Eukaryota</taxon>
        <taxon>Metamonada</taxon>
        <taxon>Parabasalia</taxon>
        <taxon>Tritrichomonadida</taxon>
        <taxon>Tritrichomonadidae</taxon>
        <taxon>Tritrichomonas</taxon>
    </lineage>
</organism>
<dbReference type="Proteomes" id="UP001470230">
    <property type="component" value="Unassembled WGS sequence"/>
</dbReference>
<evidence type="ECO:0000313" key="3">
    <source>
        <dbReference type="Proteomes" id="UP001470230"/>
    </source>
</evidence>
<name>A0ABR2I7E6_9EUKA</name>
<comment type="caution">
    <text evidence="2">The sequence shown here is derived from an EMBL/GenBank/DDBJ whole genome shotgun (WGS) entry which is preliminary data.</text>
</comment>
<evidence type="ECO:0000313" key="2">
    <source>
        <dbReference type="EMBL" id="KAK8858351.1"/>
    </source>
</evidence>
<protein>
    <recommendedName>
        <fullName evidence="4">GOLD domain-containing protein</fullName>
    </recommendedName>
</protein>
<proteinExistence type="predicted"/>
<evidence type="ECO:0000256" key="1">
    <source>
        <dbReference type="SAM" id="Coils"/>
    </source>
</evidence>
<evidence type="ECO:0008006" key="4">
    <source>
        <dbReference type="Google" id="ProtNLM"/>
    </source>
</evidence>
<sequence length="1380" mass="158304">MNKMTIALYAYKSKETEIFNDKGFKIFVDEDDEGNNEIKIINDDNDTIKFNCIYNKDEVNDLVSTGGNDPDFLKKTAISAINEILKAITVYHSLKYANDKLNVIDKNVKMSENALLELWQWTNSSMFEINNAVNNLINQVSGINSCHCMDEGGLHDQLTALDGLVNNLDGYITSTINPEIQNIWQSFSRFSTRVWGANAEQLMAPLDKIETVYTASRLPLIVELSKIWAPLNESDDDKHKYEIVDPSQEIKNLSIPLTDDPYERPFDESKPVYGKMNMPYDLQVNGLINGVDINDLKPVESNFRNVQGYEYYYIENDDVYTDDYIYNSIECKKLGIKHIPSTTINKLKTIKNKLNVFRIVLRKNEIIDESGAFMKDFYIYVEDNRLYCPVITIHSQTPLTYIINHEAIDWSVEPFIAVDKQSSIELMKCYLQGEISIMYLLNQNAIESTIPEIKCDIINARNALKLHESNIAYFYKPSYINESDENYSMTFNIPDNYSIPTGMEFTFTEYCFNNTWLLTWDSEKWVGENIQAKSKAEEAISAIKHADQQGHFVISIEKNDFNDYIIKNWFNIDTTDEKAVFKTILQDNRTTITFDGLYDNNEHFDVARDGLPSLKSMLSFGGFTDRFDKYLEPNYYHAQIRIAINVDRKTDALKKQLLNSYINHMKELHMFVNIGGISNKFICDIYITNDPLEEYTSGPQVYYIKLKTVKEVIQKLGAKFEASNLTTKDITLHLNRKMLRPIEEINWDPTTNPFKYIIDQQFYTISPNPNAATTLYTDYNITSSKIITADNITTMRSDLNIVANTQDVIVYDVDKITKRVDNLDVEMADVKDRVSHLESKVKSLNIKTDIALILSVASTALSIGNTLELAGNYVSIGMGKFRNFINNGYTRLATTSGEASEVEMAAVDYSENLTPVPFENSRMTNSDGYVKLKSWIHAAHVKPKFSSLYADDNEESANNPHAMIVSYATLNDVCIYYRDSLKPVFSVVCNKLDNFNNTIRDVAYKKDLQGMVKLSDFVDVAINNCTLPEDQSQNLLMITFEHPIYSGSLDLIVNFTSNDNKQNSYNLKIIFSPYDEPQLTGDEWVDGKGGVDIVGDNLACLTWTTFNMNEQSNVVYTITTNDVKYKISERGINDLVYKETTNELDKRITALEALKYEPPTIDMTEYPTVDEVNEALSNYVLKSDLNENYLNKSQLEEQFVNEDELAYELQSLATIDYVRDHYTTFTYNQNHYVDKTNLSVQRIEKTKRTLNVERHRWEEEGTDTSFVEFHEGAHLIGYEDNHPDTQKFDIIFKTEKTTTQSNGQVIHWMTVPAGYDLQIIWNESTGAIADYNGTYSITITLAEVDDEHEVDDKLAMQSQIDKLQAKINELEMKIEELLNK</sequence>
<accession>A0ABR2I7E6</accession>
<reference evidence="2 3" key="1">
    <citation type="submission" date="2024-04" db="EMBL/GenBank/DDBJ databases">
        <title>Tritrichomonas musculus Genome.</title>
        <authorList>
            <person name="Alves-Ferreira E."/>
            <person name="Grigg M."/>
            <person name="Lorenzi H."/>
            <person name="Galac M."/>
        </authorList>
    </citation>
    <scope>NUCLEOTIDE SEQUENCE [LARGE SCALE GENOMIC DNA]</scope>
    <source>
        <strain evidence="2 3">EAF2021</strain>
    </source>
</reference>
<feature type="coiled-coil region" evidence="1">
    <location>
        <begin position="813"/>
        <end position="847"/>
    </location>
</feature>
<dbReference type="EMBL" id="JAPFFF010000019">
    <property type="protein sequence ID" value="KAK8858351.1"/>
    <property type="molecule type" value="Genomic_DNA"/>
</dbReference>
<feature type="coiled-coil region" evidence="1">
    <location>
        <begin position="1353"/>
        <end position="1380"/>
    </location>
</feature>